<evidence type="ECO:0000256" key="4">
    <source>
        <dbReference type="ARBA" id="ARBA00022679"/>
    </source>
</evidence>
<evidence type="ECO:0000259" key="22">
    <source>
        <dbReference type="PROSITE" id="PS50060"/>
    </source>
</evidence>
<feature type="domain" description="Fibronectin type-III" evidence="24">
    <location>
        <begin position="277"/>
        <end position="378"/>
    </location>
</feature>
<dbReference type="PRINTS" id="PR00109">
    <property type="entry name" value="TYRKINASE"/>
</dbReference>
<dbReference type="PROSITE" id="PS50853">
    <property type="entry name" value="FN3"/>
    <property type="match status" value="2"/>
</dbReference>
<keyword evidence="14" id="KW-1015">Disulfide bond</keyword>
<dbReference type="GO" id="GO:0005005">
    <property type="term" value="F:transmembrane-ephrin receptor activity"/>
    <property type="evidence" value="ECO:0007669"/>
    <property type="project" value="TreeGrafter"/>
</dbReference>
<dbReference type="InterPro" id="IPR013320">
    <property type="entry name" value="ConA-like_dom_sf"/>
</dbReference>
<dbReference type="SUPFAM" id="SSF47769">
    <property type="entry name" value="SAM/Pointed domain"/>
    <property type="match status" value="1"/>
</dbReference>
<dbReference type="PANTHER" id="PTHR46877:SF17">
    <property type="entry name" value="EPHRIN TYPE-B RECEPTOR 1"/>
    <property type="match status" value="1"/>
</dbReference>
<feature type="domain" description="VWFD" evidence="25">
    <location>
        <begin position="945"/>
        <end position="1123"/>
    </location>
</feature>
<feature type="region of interest" description="Disordered" evidence="20">
    <location>
        <begin position="1628"/>
        <end position="1651"/>
    </location>
</feature>
<keyword evidence="17" id="KW-0966">Cell projection</keyword>
<dbReference type="InterPro" id="IPR001846">
    <property type="entry name" value="VWF_type-D"/>
</dbReference>
<dbReference type="SMART" id="SM00832">
    <property type="entry name" value="C8"/>
    <property type="match status" value="2"/>
</dbReference>
<dbReference type="Pfam" id="PF14575">
    <property type="entry name" value="EphA2_TM"/>
    <property type="match status" value="1"/>
</dbReference>
<dbReference type="Gene3D" id="2.60.40.10">
    <property type="entry name" value="Immunoglobulins"/>
    <property type="match status" value="2"/>
</dbReference>
<keyword evidence="12" id="KW-0472">Membrane</keyword>
<dbReference type="Gene3D" id="1.10.510.10">
    <property type="entry name" value="Transferase(Phosphotransferase) domain 1"/>
    <property type="match status" value="1"/>
</dbReference>
<gene>
    <name evidence="26" type="ORF">Baya_13058</name>
</gene>
<feature type="domain" description="Fibronectin type-III" evidence="24">
    <location>
        <begin position="166"/>
        <end position="276"/>
    </location>
</feature>
<feature type="domain" description="Protein kinase" evidence="21">
    <location>
        <begin position="399"/>
        <end position="662"/>
    </location>
</feature>
<dbReference type="Pfam" id="PF08742">
    <property type="entry name" value="C8"/>
    <property type="match status" value="2"/>
</dbReference>
<dbReference type="FunFam" id="3.30.200.20:FF:000001">
    <property type="entry name" value="Ephrin type-A receptor 5"/>
    <property type="match status" value="1"/>
</dbReference>
<evidence type="ECO:0000256" key="8">
    <source>
        <dbReference type="ARBA" id="ARBA00022777"/>
    </source>
</evidence>
<evidence type="ECO:0000256" key="17">
    <source>
        <dbReference type="ARBA" id="ARBA00023273"/>
    </source>
</evidence>
<keyword evidence="11" id="KW-1133">Transmembrane helix</keyword>
<dbReference type="Pfam" id="PF01826">
    <property type="entry name" value="TIL"/>
    <property type="match status" value="1"/>
</dbReference>
<dbReference type="InterPro" id="IPR036116">
    <property type="entry name" value="FN3_sf"/>
</dbReference>
<comment type="catalytic activity">
    <reaction evidence="18">
        <text>L-tyrosyl-[protein] + ATP = O-phospho-L-tyrosyl-[protein] + ADP + H(+)</text>
        <dbReference type="Rhea" id="RHEA:10596"/>
        <dbReference type="Rhea" id="RHEA-COMP:10136"/>
        <dbReference type="Rhea" id="RHEA-COMP:20101"/>
        <dbReference type="ChEBI" id="CHEBI:15378"/>
        <dbReference type="ChEBI" id="CHEBI:30616"/>
        <dbReference type="ChEBI" id="CHEBI:46858"/>
        <dbReference type="ChEBI" id="CHEBI:61978"/>
        <dbReference type="ChEBI" id="CHEBI:456216"/>
        <dbReference type="EC" id="2.7.10.1"/>
    </reaction>
</comment>
<dbReference type="InterPro" id="IPR001007">
    <property type="entry name" value="VWF_dom"/>
</dbReference>
<dbReference type="EMBL" id="VCAZ01000121">
    <property type="protein sequence ID" value="TSU88985.1"/>
    <property type="molecule type" value="Genomic_DNA"/>
</dbReference>
<feature type="compositionally biased region" description="Polar residues" evidence="20">
    <location>
        <begin position="1"/>
        <end position="11"/>
    </location>
</feature>
<evidence type="ECO:0000256" key="1">
    <source>
        <dbReference type="ARBA" id="ARBA00004279"/>
    </source>
</evidence>
<evidence type="ECO:0000256" key="13">
    <source>
        <dbReference type="ARBA" id="ARBA00023137"/>
    </source>
</evidence>
<evidence type="ECO:0000256" key="20">
    <source>
        <dbReference type="SAM" id="MobiDB-lite"/>
    </source>
</evidence>
<feature type="compositionally biased region" description="Basic and acidic residues" evidence="20">
    <location>
        <begin position="38"/>
        <end position="58"/>
    </location>
</feature>
<dbReference type="SMART" id="SM00219">
    <property type="entry name" value="TyrKc"/>
    <property type="match status" value="1"/>
</dbReference>
<dbReference type="GO" id="GO:0005524">
    <property type="term" value="F:ATP binding"/>
    <property type="evidence" value="ECO:0007669"/>
    <property type="project" value="UniProtKB-UniRule"/>
</dbReference>
<dbReference type="CDD" id="cd00063">
    <property type="entry name" value="FN3"/>
    <property type="match status" value="2"/>
</dbReference>
<dbReference type="InterPro" id="IPR011009">
    <property type="entry name" value="Kinase-like_dom_sf"/>
</dbReference>
<evidence type="ECO:0000256" key="18">
    <source>
        <dbReference type="ARBA" id="ARBA00051243"/>
    </source>
</evidence>
<reference evidence="26 27" key="1">
    <citation type="journal article" date="2019" name="Genome Biol. Evol.">
        <title>Whole-Genome Sequencing of the Giant Devil Catfish, Bagarius yarrelli.</title>
        <authorList>
            <person name="Jiang W."/>
            <person name="Lv Y."/>
            <person name="Cheng L."/>
            <person name="Yang K."/>
            <person name="Chao B."/>
            <person name="Wang X."/>
            <person name="Li Y."/>
            <person name="Pan X."/>
            <person name="You X."/>
            <person name="Zhang Y."/>
            <person name="Yang J."/>
            <person name="Li J."/>
            <person name="Zhang X."/>
            <person name="Liu S."/>
            <person name="Sun C."/>
            <person name="Yang J."/>
            <person name="Shi Q."/>
        </authorList>
    </citation>
    <scope>NUCLEOTIDE SEQUENCE [LARGE SCALE GENOMIC DNA]</scope>
    <source>
        <strain evidence="26">JWS20170419001</strain>
        <tissue evidence="26">Muscle</tissue>
    </source>
</reference>
<dbReference type="SMART" id="SM00215">
    <property type="entry name" value="VWC_out"/>
    <property type="match status" value="1"/>
</dbReference>
<feature type="region of interest" description="Disordered" evidence="20">
    <location>
        <begin position="735"/>
        <end position="763"/>
    </location>
</feature>
<evidence type="ECO:0000256" key="2">
    <source>
        <dbReference type="ARBA" id="ARBA00004479"/>
    </source>
</evidence>
<feature type="domain" description="SAM" evidence="23">
    <location>
        <begin position="691"/>
        <end position="738"/>
    </location>
</feature>
<dbReference type="Gene3D" id="3.30.200.20">
    <property type="entry name" value="Phosphorylase Kinase, domain 1"/>
    <property type="match status" value="1"/>
</dbReference>
<dbReference type="SUPFAM" id="SSF56112">
    <property type="entry name" value="Protein kinase-like (PK-like)"/>
    <property type="match status" value="1"/>
</dbReference>
<keyword evidence="27" id="KW-1185">Reference proteome</keyword>
<dbReference type="GO" id="GO:0007411">
    <property type="term" value="P:axon guidance"/>
    <property type="evidence" value="ECO:0007669"/>
    <property type="project" value="TreeGrafter"/>
</dbReference>
<dbReference type="InterPro" id="IPR000998">
    <property type="entry name" value="MAM_dom"/>
</dbReference>
<dbReference type="InterPro" id="IPR002919">
    <property type="entry name" value="TIL_dom"/>
</dbReference>
<dbReference type="InterPro" id="IPR050449">
    <property type="entry name" value="Ephrin_rcpt_TKs"/>
</dbReference>
<sequence length="1651" mass="185168">MKQQIETQRNQAEIERNQAKIQRNQNKTERNQVPTERNQVRTERNQVRTEQDQVKTERNQVPTERNQVRTERNQVRTEQDQVRTERNQVPTERNQVPAERNQPGTQQNKGQNTCPPGTFKSMQGTGLCLQCPPNSRSTSEASTICVCRNGYYRADGDLADMPCTSVPSSPRNVMSVVNETSVILEWHAPRETGGRRDVVYNIVCKKCSAERRACSHCDDSVDFAPRQLGLTDTRVFISNLWAHTLYTFEIQAVNGVTNKSPYPAQHVSVDITTNQAAPSVVPIMHQVSSTMRSITLSWPQPEQPNGIILDYELRYYEKDLTEINSTVLRTQTNTVRVDGLRTGTMKRAYSKEAVYSDKLQHYSTGRGSPGMKIYIDPFTYEDPNEAVHEFAKEIDVSTVKIEEVIGAGEFGEVYKGRLKLPGKREIYVAIKTLKAGYSEKQRRDFLSEASIMGQFDHPNIIRLEGVVTKSRPVMIVTEFMENGALDSFLRQNDGQFTVIQLVGMMRGISAGMKYLSEMNYVHRDLAARNILVNSNLVCKVSDFGLSRYLQEDTSDPTYTSSLGGKIPVRWTSPEAIAYRKFTSASDVWSYGIVMWEVMSFGERPYWDMSNQDVINAIEQDYRLPAPMDCPTALHQLMLDCWQKDRNARPRFTDIVNTLDKLIRNPTSLKAVASMPSIPSQPLLNRSLPDFSAFSSVEDWLSAIKMSQYRDNFLNSGFTSLQLVAQITSELVENRCNFGRPPEEDPEQRSNHADEPVPVSHNTGMTTTGAGRWARLSAQRAGADHFFLASDQMSPVGWLKSEVLYLSEASCLEFWYYKPGNVNSELRILLSTNDNVLTQIWSSLYTEGHSWRQMLIPLNYSENYVKIIFEVTHKQGMDEIFFDSIGVRRGQCESQCQPGTQFWTDEFTQCNCIEKYLTCAKVACADGQTCSKTVKSNRLRDSFAFGTCKITSDLRYTTFDGLKSCFMGQCMHVLTEVCDKTGLLPDFIVETKTEKIDQLSKAKIQQVNVNLQHRRVTLSRRNIGKIMVNGIWRTLPLSLDEDTIQISTFGPTVVLQTSYNLSVSFAKTGALDIVVPIQYSDKLCGMCGNFNNVIDDDKNMPARFLAKGTNSLSEMSKSSRFYCQESFIPSMCLESEILKYSSQLYCGVLQSENGPFSKCSPSLDTSVLFRSCISQMCTTKGDKKAFCDVLEAVEESCTLVCGSNSHFNACSSVCPATCFGVDAANNCGTCQERCDCDDGFLLSEGKCVPREDCGCYMDGQHYKREERFMVDDCKRLCTCAGLDNIECSAISCSSNEVCKIKNGSMGCFPSSPVTCSVYGDPHYITFDGKAYLFQGTCNYTIAKTCTTGAVQFTITARNEGLRNFTSSLNSVSLDVDGFHLAIRKNKLVYVNGSQITLPFSHSTSVSVSQSGPYVVVATNFGLRFLFNGHDRLFVQVDERHKGRMCGLCGTYSGSQFDDFLTADGKVVPYPHDFANSWNTHDKDWRCINGSGNKPPCSTELESKGFQECSKLFGDIFKDCHWFVPPQIFVNSCVQDYCTSGGDNTQLCTSMENYVAACEVSEVFLGDWWKETVCDGPTPPPTIKPSIPTPTQPTTPPSSASCSWSCNFDLDECGWEQLIQDSFDWTRWSGSTPSDFTGPTSDHTTGSKKTDLK</sequence>
<dbReference type="InterPro" id="IPR025615">
    <property type="entry name" value="TILa_dom"/>
</dbReference>
<evidence type="ECO:0000256" key="5">
    <source>
        <dbReference type="ARBA" id="ARBA00022692"/>
    </source>
</evidence>
<dbReference type="PANTHER" id="PTHR46877">
    <property type="entry name" value="EPH RECEPTOR A5"/>
    <property type="match status" value="1"/>
</dbReference>
<feature type="compositionally biased region" description="Polar residues" evidence="20">
    <location>
        <begin position="102"/>
        <end position="118"/>
    </location>
</feature>
<comment type="subcellular location">
    <subcellularLocation>
        <location evidence="1">Cell projection</location>
        <location evidence="1">Dendrite</location>
    </subcellularLocation>
    <subcellularLocation>
        <location evidence="2">Membrane</location>
        <topology evidence="2">Single-pass type I membrane protein</topology>
    </subcellularLocation>
</comment>
<dbReference type="Gene3D" id="2.10.25.10">
    <property type="entry name" value="Laminin"/>
    <property type="match status" value="1"/>
</dbReference>
<dbReference type="Gene3D" id="2.10.50.10">
    <property type="entry name" value="Tumor Necrosis Factor Receptor, subunit A, domain 2"/>
    <property type="match status" value="1"/>
</dbReference>
<comment type="caution">
    <text evidence="26">The sequence shown here is derived from an EMBL/GenBank/DDBJ whole genome shotgun (WGS) entry which is preliminary data.</text>
</comment>
<dbReference type="InterPro" id="IPR020635">
    <property type="entry name" value="Tyr_kinase_cat_dom"/>
</dbReference>
<dbReference type="PROSITE" id="PS51233">
    <property type="entry name" value="VWFD"/>
    <property type="match status" value="2"/>
</dbReference>
<dbReference type="Pfam" id="PF00629">
    <property type="entry name" value="MAM"/>
    <property type="match status" value="1"/>
</dbReference>
<keyword evidence="15 26" id="KW-0675">Receptor</keyword>
<dbReference type="InterPro" id="IPR036084">
    <property type="entry name" value="Ser_inhib-like_sf"/>
</dbReference>
<evidence type="ECO:0000256" key="12">
    <source>
        <dbReference type="ARBA" id="ARBA00023136"/>
    </source>
</evidence>
<evidence type="ECO:0000259" key="21">
    <source>
        <dbReference type="PROSITE" id="PS50011"/>
    </source>
</evidence>
<dbReference type="PROSITE" id="PS00107">
    <property type="entry name" value="PROTEIN_KINASE_ATP"/>
    <property type="match status" value="1"/>
</dbReference>
<protein>
    <recommendedName>
        <fullName evidence="3">receptor protein-tyrosine kinase</fullName>
        <ecNumber evidence="3">2.7.10.1</ecNumber>
    </recommendedName>
</protein>
<evidence type="ECO:0000256" key="7">
    <source>
        <dbReference type="ARBA" id="ARBA00022741"/>
    </source>
</evidence>
<dbReference type="SMART" id="SM00216">
    <property type="entry name" value="VWD"/>
    <property type="match status" value="2"/>
</dbReference>
<keyword evidence="4" id="KW-0808">Transferase</keyword>
<dbReference type="InterPro" id="IPR001660">
    <property type="entry name" value="SAM"/>
</dbReference>
<evidence type="ECO:0000259" key="24">
    <source>
        <dbReference type="PROSITE" id="PS50853"/>
    </source>
</evidence>
<dbReference type="Gene3D" id="2.60.120.200">
    <property type="match status" value="2"/>
</dbReference>
<dbReference type="SMART" id="SM00060">
    <property type="entry name" value="FN3"/>
    <property type="match status" value="2"/>
</dbReference>
<dbReference type="InterPro" id="IPR000719">
    <property type="entry name" value="Prot_kinase_dom"/>
</dbReference>
<dbReference type="GO" id="GO:0030425">
    <property type="term" value="C:dendrite"/>
    <property type="evidence" value="ECO:0007669"/>
    <property type="project" value="UniProtKB-SubCell"/>
</dbReference>
<dbReference type="SUPFAM" id="SSF49265">
    <property type="entry name" value="Fibronectin type III"/>
    <property type="match status" value="1"/>
</dbReference>
<dbReference type="Pfam" id="PF07647">
    <property type="entry name" value="SAM_2"/>
    <property type="match status" value="1"/>
</dbReference>
<dbReference type="SMART" id="SM01411">
    <property type="entry name" value="Ephrin_rec_like"/>
    <property type="match status" value="1"/>
</dbReference>
<feature type="domain" description="VWFD" evidence="25">
    <location>
        <begin position="1312"/>
        <end position="1486"/>
    </location>
</feature>
<keyword evidence="10" id="KW-0524">Neurogenesis</keyword>
<dbReference type="PROSITE" id="PS00109">
    <property type="entry name" value="PROTEIN_KINASE_TYR"/>
    <property type="match status" value="1"/>
</dbReference>
<keyword evidence="8" id="KW-0418">Kinase</keyword>
<dbReference type="FunFam" id="2.60.40.10:FF:000041">
    <property type="entry name" value="ephrin type-A receptor 3"/>
    <property type="match status" value="1"/>
</dbReference>
<dbReference type="Pfam" id="PF00094">
    <property type="entry name" value="VWD"/>
    <property type="match status" value="2"/>
</dbReference>
<keyword evidence="7 19" id="KW-0547">Nucleotide-binding</keyword>
<evidence type="ECO:0000256" key="16">
    <source>
        <dbReference type="ARBA" id="ARBA00023180"/>
    </source>
</evidence>
<dbReference type="OrthoDB" id="6236007at2759"/>
<dbReference type="Proteomes" id="UP000319801">
    <property type="component" value="Unassembled WGS sequence"/>
</dbReference>
<dbReference type="Pfam" id="PF12714">
    <property type="entry name" value="TILa"/>
    <property type="match status" value="1"/>
</dbReference>
<keyword evidence="5" id="KW-0812">Transmembrane</keyword>
<evidence type="ECO:0000259" key="23">
    <source>
        <dbReference type="PROSITE" id="PS50105"/>
    </source>
</evidence>
<dbReference type="CDD" id="cd19941">
    <property type="entry name" value="TIL"/>
    <property type="match status" value="1"/>
</dbReference>
<evidence type="ECO:0000313" key="27">
    <source>
        <dbReference type="Proteomes" id="UP000319801"/>
    </source>
</evidence>
<organism evidence="26 27">
    <name type="scientific">Bagarius yarrelli</name>
    <name type="common">Goonch</name>
    <name type="synonym">Bagrus yarrelli</name>
    <dbReference type="NCBI Taxonomy" id="175774"/>
    <lineage>
        <taxon>Eukaryota</taxon>
        <taxon>Metazoa</taxon>
        <taxon>Chordata</taxon>
        <taxon>Craniata</taxon>
        <taxon>Vertebrata</taxon>
        <taxon>Euteleostomi</taxon>
        <taxon>Actinopterygii</taxon>
        <taxon>Neopterygii</taxon>
        <taxon>Teleostei</taxon>
        <taxon>Ostariophysi</taxon>
        <taxon>Siluriformes</taxon>
        <taxon>Sisoridae</taxon>
        <taxon>Sisorinae</taxon>
        <taxon>Bagarius</taxon>
    </lineage>
</organism>
<keyword evidence="13" id="KW-0829">Tyrosine-protein kinase</keyword>
<dbReference type="Pfam" id="PF00041">
    <property type="entry name" value="fn3"/>
    <property type="match status" value="2"/>
</dbReference>
<evidence type="ECO:0000256" key="11">
    <source>
        <dbReference type="ARBA" id="ARBA00022989"/>
    </source>
</evidence>
<dbReference type="GO" id="GO:0005886">
    <property type="term" value="C:plasma membrane"/>
    <property type="evidence" value="ECO:0007669"/>
    <property type="project" value="TreeGrafter"/>
</dbReference>
<dbReference type="InterPro" id="IPR003961">
    <property type="entry name" value="FN3_dom"/>
</dbReference>
<accession>A0A556V4U1</accession>
<evidence type="ECO:0000256" key="3">
    <source>
        <dbReference type="ARBA" id="ARBA00011902"/>
    </source>
</evidence>
<evidence type="ECO:0000259" key="25">
    <source>
        <dbReference type="PROSITE" id="PS51233"/>
    </source>
</evidence>
<evidence type="ECO:0000256" key="15">
    <source>
        <dbReference type="ARBA" id="ARBA00023170"/>
    </source>
</evidence>
<keyword evidence="6" id="KW-0677">Repeat</keyword>
<dbReference type="SUPFAM" id="SSF57567">
    <property type="entry name" value="Serine protease inhibitors"/>
    <property type="match status" value="1"/>
</dbReference>
<evidence type="ECO:0000256" key="9">
    <source>
        <dbReference type="ARBA" id="ARBA00022840"/>
    </source>
</evidence>
<dbReference type="Gene3D" id="1.10.150.50">
    <property type="entry name" value="Transcription Factor, Ets-1"/>
    <property type="match status" value="1"/>
</dbReference>
<evidence type="ECO:0000313" key="26">
    <source>
        <dbReference type="EMBL" id="TSU88985.1"/>
    </source>
</evidence>
<feature type="compositionally biased region" description="Basic and acidic residues" evidence="20">
    <location>
        <begin position="740"/>
        <end position="754"/>
    </location>
</feature>
<feature type="compositionally biased region" description="Pro residues" evidence="20">
    <location>
        <begin position="1577"/>
        <end position="1594"/>
    </location>
</feature>
<dbReference type="PROSITE" id="PS50011">
    <property type="entry name" value="PROTEIN_KINASE_DOM"/>
    <property type="match status" value="1"/>
</dbReference>
<dbReference type="InterPro" id="IPR027936">
    <property type="entry name" value="Eph_TM"/>
</dbReference>
<feature type="compositionally biased region" description="Polar residues" evidence="20">
    <location>
        <begin position="1628"/>
        <end position="1642"/>
    </location>
</feature>
<evidence type="ECO:0000256" key="6">
    <source>
        <dbReference type="ARBA" id="ARBA00022737"/>
    </source>
</evidence>
<keyword evidence="9 19" id="KW-0067">ATP-binding</keyword>
<dbReference type="InterPro" id="IPR013783">
    <property type="entry name" value="Ig-like_fold"/>
</dbReference>
<dbReference type="InterPro" id="IPR014853">
    <property type="entry name" value="VWF/SSPO/ZAN-like_Cys-rich_dom"/>
</dbReference>
<evidence type="ECO:0000256" key="14">
    <source>
        <dbReference type="ARBA" id="ARBA00023157"/>
    </source>
</evidence>
<dbReference type="Pfam" id="PF07714">
    <property type="entry name" value="PK_Tyr_Ser-Thr"/>
    <property type="match status" value="1"/>
</dbReference>
<dbReference type="FunFam" id="2.10.50.10:FF:000001">
    <property type="entry name" value="Ephrin type-A receptor 5"/>
    <property type="match status" value="1"/>
</dbReference>
<proteinExistence type="predicted"/>
<dbReference type="SMART" id="SM00137">
    <property type="entry name" value="MAM"/>
    <property type="match status" value="1"/>
</dbReference>
<dbReference type="SUPFAM" id="SSF49899">
    <property type="entry name" value="Concanavalin A-like lectins/glucanases"/>
    <property type="match status" value="2"/>
</dbReference>
<name>A0A556V4U1_BAGYA</name>
<dbReference type="InterPro" id="IPR008266">
    <property type="entry name" value="Tyr_kinase_AS"/>
</dbReference>
<feature type="domain" description="MAM" evidence="22">
    <location>
        <begin position="760"/>
        <end position="893"/>
    </location>
</feature>
<evidence type="ECO:0000256" key="10">
    <source>
        <dbReference type="ARBA" id="ARBA00022902"/>
    </source>
</evidence>
<keyword evidence="16" id="KW-0325">Glycoprotein</keyword>
<dbReference type="InterPro" id="IPR001245">
    <property type="entry name" value="Ser-Thr/Tyr_kinase_cat_dom"/>
</dbReference>
<feature type="compositionally biased region" description="Basic and acidic residues" evidence="20">
    <location>
        <begin position="66"/>
        <end position="86"/>
    </location>
</feature>
<dbReference type="InterPro" id="IPR013761">
    <property type="entry name" value="SAM/pointed_sf"/>
</dbReference>
<dbReference type="PROSITE" id="PS50105">
    <property type="entry name" value="SAM_DOMAIN"/>
    <property type="match status" value="1"/>
</dbReference>
<feature type="compositionally biased region" description="Polar residues" evidence="20">
    <location>
        <begin position="19"/>
        <end position="37"/>
    </location>
</feature>
<feature type="region of interest" description="Disordered" evidence="20">
    <location>
        <begin position="1"/>
        <end position="118"/>
    </location>
</feature>
<feature type="region of interest" description="Disordered" evidence="20">
    <location>
        <begin position="1577"/>
        <end position="1596"/>
    </location>
</feature>
<dbReference type="FunFam" id="1.10.510.10:FF:000015">
    <property type="entry name" value="Ephrin type-B receptor 2"/>
    <property type="match status" value="1"/>
</dbReference>
<evidence type="ECO:0000256" key="19">
    <source>
        <dbReference type="PROSITE-ProRule" id="PRU10141"/>
    </source>
</evidence>
<dbReference type="CDD" id="cd05065">
    <property type="entry name" value="PTKc_EphR_B"/>
    <property type="match status" value="1"/>
</dbReference>
<dbReference type="InterPro" id="IPR017441">
    <property type="entry name" value="Protein_kinase_ATP_BS"/>
</dbReference>
<feature type="domain" description="MAM" evidence="22">
    <location>
        <begin position="1602"/>
        <end position="1651"/>
    </location>
</feature>
<feature type="binding site" evidence="19">
    <location>
        <position position="431"/>
    </location>
    <ligand>
        <name>ATP</name>
        <dbReference type="ChEBI" id="CHEBI:30616"/>
    </ligand>
</feature>
<dbReference type="PROSITE" id="PS50060">
    <property type="entry name" value="MAM_2"/>
    <property type="match status" value="2"/>
</dbReference>
<dbReference type="EC" id="2.7.10.1" evidence="3"/>